<dbReference type="CDD" id="cd09272">
    <property type="entry name" value="RNase_HI_RT_Ty1"/>
    <property type="match status" value="1"/>
</dbReference>
<reference evidence="3 4" key="1">
    <citation type="journal article" date="2018" name="Mol. Plant">
        <title>The genome of Artemisia annua provides insight into the evolution of Asteraceae family and artemisinin biosynthesis.</title>
        <authorList>
            <person name="Shen Q."/>
            <person name="Zhang L."/>
            <person name="Liao Z."/>
            <person name="Wang S."/>
            <person name="Yan T."/>
            <person name="Shi P."/>
            <person name="Liu M."/>
            <person name="Fu X."/>
            <person name="Pan Q."/>
            <person name="Wang Y."/>
            <person name="Lv Z."/>
            <person name="Lu X."/>
            <person name="Zhang F."/>
            <person name="Jiang W."/>
            <person name="Ma Y."/>
            <person name="Chen M."/>
            <person name="Hao X."/>
            <person name="Li L."/>
            <person name="Tang Y."/>
            <person name="Lv G."/>
            <person name="Zhou Y."/>
            <person name="Sun X."/>
            <person name="Brodelius P.E."/>
            <person name="Rose J.K.C."/>
            <person name="Tang K."/>
        </authorList>
    </citation>
    <scope>NUCLEOTIDE SEQUENCE [LARGE SCALE GENOMIC DNA]</scope>
    <source>
        <strain evidence="4">cv. Huhao1</strain>
        <tissue evidence="3">Leaf</tissue>
    </source>
</reference>
<organism evidence="3 4">
    <name type="scientific">Artemisia annua</name>
    <name type="common">Sweet wormwood</name>
    <dbReference type="NCBI Taxonomy" id="35608"/>
    <lineage>
        <taxon>Eukaryota</taxon>
        <taxon>Viridiplantae</taxon>
        <taxon>Streptophyta</taxon>
        <taxon>Embryophyta</taxon>
        <taxon>Tracheophyta</taxon>
        <taxon>Spermatophyta</taxon>
        <taxon>Magnoliopsida</taxon>
        <taxon>eudicotyledons</taxon>
        <taxon>Gunneridae</taxon>
        <taxon>Pentapetalae</taxon>
        <taxon>asterids</taxon>
        <taxon>campanulids</taxon>
        <taxon>Asterales</taxon>
        <taxon>Asteraceae</taxon>
        <taxon>Asteroideae</taxon>
        <taxon>Anthemideae</taxon>
        <taxon>Artemisiinae</taxon>
        <taxon>Artemisia</taxon>
    </lineage>
</organism>
<dbReference type="Pfam" id="PF07727">
    <property type="entry name" value="RVT_2"/>
    <property type="match status" value="1"/>
</dbReference>
<dbReference type="Pfam" id="PF25597">
    <property type="entry name" value="SH3_retrovirus"/>
    <property type="match status" value="1"/>
</dbReference>
<feature type="compositionally biased region" description="Polar residues" evidence="1">
    <location>
        <begin position="214"/>
        <end position="250"/>
    </location>
</feature>
<evidence type="ECO:0000313" key="3">
    <source>
        <dbReference type="EMBL" id="PWA74545.1"/>
    </source>
</evidence>
<dbReference type="SUPFAM" id="SSF56672">
    <property type="entry name" value="DNA/RNA polymerases"/>
    <property type="match status" value="1"/>
</dbReference>
<evidence type="ECO:0000313" key="4">
    <source>
        <dbReference type="Proteomes" id="UP000245207"/>
    </source>
</evidence>
<dbReference type="GO" id="GO:0015074">
    <property type="term" value="P:DNA integration"/>
    <property type="evidence" value="ECO:0007669"/>
    <property type="project" value="InterPro"/>
</dbReference>
<gene>
    <name evidence="3" type="ORF">CTI12_AA249720</name>
</gene>
<name>A0A2U1NM12_ARTAN</name>
<dbReference type="PANTHER" id="PTHR11439">
    <property type="entry name" value="GAG-POL-RELATED RETROTRANSPOSON"/>
    <property type="match status" value="1"/>
</dbReference>
<dbReference type="GO" id="GO:0003676">
    <property type="term" value="F:nucleic acid binding"/>
    <property type="evidence" value="ECO:0007669"/>
    <property type="project" value="InterPro"/>
</dbReference>
<feature type="compositionally biased region" description="Basic and acidic residues" evidence="1">
    <location>
        <begin position="175"/>
        <end position="187"/>
    </location>
</feature>
<dbReference type="InterPro" id="IPR036397">
    <property type="entry name" value="RNaseH_sf"/>
</dbReference>
<dbReference type="Proteomes" id="UP000245207">
    <property type="component" value="Unassembled WGS sequence"/>
</dbReference>
<feature type="region of interest" description="Disordered" evidence="1">
    <location>
        <begin position="171"/>
        <end position="261"/>
    </location>
</feature>
<dbReference type="SUPFAM" id="SSF53098">
    <property type="entry name" value="Ribonuclease H-like"/>
    <property type="match status" value="1"/>
</dbReference>
<dbReference type="PROSITE" id="PS50994">
    <property type="entry name" value="INTEGRASE"/>
    <property type="match status" value="1"/>
</dbReference>
<accession>A0A2U1NM12</accession>
<dbReference type="EMBL" id="PKPP01002548">
    <property type="protein sequence ID" value="PWA74545.1"/>
    <property type="molecule type" value="Genomic_DNA"/>
</dbReference>
<dbReference type="STRING" id="35608.A0A2U1NM12"/>
<dbReference type="AlphaFoldDB" id="A0A2U1NM12"/>
<proteinExistence type="predicted"/>
<evidence type="ECO:0000259" key="2">
    <source>
        <dbReference type="PROSITE" id="PS50994"/>
    </source>
</evidence>
<feature type="domain" description="Integrase catalytic" evidence="2">
    <location>
        <begin position="1"/>
        <end position="83"/>
    </location>
</feature>
<dbReference type="InterPro" id="IPR012337">
    <property type="entry name" value="RNaseH-like_sf"/>
</dbReference>
<protein>
    <submittedName>
        <fullName evidence="3">Ribonuclease H-like domain-containing protein</fullName>
    </submittedName>
</protein>
<dbReference type="InterPro" id="IPR001584">
    <property type="entry name" value="Integrase_cat-core"/>
</dbReference>
<evidence type="ECO:0000256" key="1">
    <source>
        <dbReference type="SAM" id="MobiDB-lite"/>
    </source>
</evidence>
<keyword evidence="4" id="KW-1185">Reference proteome</keyword>
<comment type="caution">
    <text evidence="3">The sequence shown here is derived from an EMBL/GenBank/DDBJ whole genome shotgun (WGS) entry which is preliminary data.</text>
</comment>
<dbReference type="InterPro" id="IPR057670">
    <property type="entry name" value="SH3_retrovirus"/>
</dbReference>
<sequence>MSNLFHNLGIVHQTSCAYTPQQNGIAERKHRHLLNVARSLLFQSGIPLNMWPECILTAAYLINRLPSSVLSGKSPFEHVYGQKPKLSHLRSFGCLCFSTILNNPDKFSSRSEKCVLISFSTTKKAYKVYNLESKISFYSIDVKFYETIFPFKMNSKLKTDQMSDTTINDLNFFDEPFKQNPNDERRGTNTPCNDGGAGSCPRSTHASDDGRISGTATSMGDNTLSERNVPSSSNSDSAQTAPAQNTSQEQPGLRKSARNTKMPAKYNDYVVGSRIKYGLEKFVSYSNLSPVNYCFSTTLNKSVEPTTYAEAIKNNNWVEAMNNEISALKRNNTWTVCDLPKGRKAVGSKWLWKIKYKSTGEIERYKARLVAKGYSQREGFDYLETFSPVVKMSTVRCMINMVVCNKWSLFQLDINNAFLYGDLDEDVYMTLPPGFDNQGSKVCKLNKSLYGLKQAPRQWNAKLTNALVENGFVQSKYDYSLFTKRSGHIFLALLIYVDDIVITGNNVNEIEKFKLFLKSKFQIKDLGKLKYFLGIEVLKNENGVCLSQRKYCLELLHEYGLLACKPVDTPLPENTTLNHIESTDDKALSNIGNYQKLVGKLIYLTNTRPDISYPVHCLSQHMHAPLESHLDAALRVLRYLKGSPGNGIQINEKGNLKLTAYADSDWARCPATRKSVSGYCVFLGDSLVTWKSKKQPTLSRSSAEAEYRSMASATCEVIWLSNLLGDMGVNDLLPVVLYCDNSSALQIAENPVFHEKNKHFEIDVHLVREKVSAGVIKTEKIHTSQQIADVLTKALDWAKAGQAGSWSLIRRSVLLVQTTSSSSSLSIINTPGVCLSLFSVTGYWTEVFFKYADGISKNIREKSVGNQTHGLSTVISVGNSQCLMEKSVEKYLATRFLQTEQFRVQSMEKGLFPQGFPPILPLENLFL</sequence>
<dbReference type="Gene3D" id="3.30.420.10">
    <property type="entry name" value="Ribonuclease H-like superfamily/Ribonuclease H"/>
    <property type="match status" value="1"/>
</dbReference>
<dbReference type="PANTHER" id="PTHR11439:SF489">
    <property type="entry name" value="RNA-DIRECTED DNA POLYMERASE"/>
    <property type="match status" value="1"/>
</dbReference>
<dbReference type="OrthoDB" id="414104at2759"/>
<dbReference type="InterPro" id="IPR043502">
    <property type="entry name" value="DNA/RNA_pol_sf"/>
</dbReference>
<dbReference type="InterPro" id="IPR013103">
    <property type="entry name" value="RVT_2"/>
</dbReference>